<gene>
    <name evidence="16" type="ORF">LGLO00237_LOCUS17599</name>
</gene>
<dbReference type="CDD" id="cd01168">
    <property type="entry name" value="adenosine_kinase"/>
    <property type="match status" value="1"/>
</dbReference>
<keyword evidence="10 14" id="KW-0460">Magnesium</keyword>
<comment type="function">
    <text evidence="14">ATP dependent phosphorylation of adenosine and other related nucleoside analogs to monophosphate derivatives.</text>
</comment>
<evidence type="ECO:0000256" key="4">
    <source>
        <dbReference type="ARBA" id="ARBA00012119"/>
    </source>
</evidence>
<name>A0A6U2ZE43_9EUKA</name>
<keyword evidence="5 14" id="KW-0808">Transferase</keyword>
<feature type="domain" description="Carbohydrate kinase PfkB" evidence="15">
    <location>
        <begin position="34"/>
        <end position="342"/>
    </location>
</feature>
<dbReference type="InterPro" id="IPR011611">
    <property type="entry name" value="PfkB_dom"/>
</dbReference>
<dbReference type="GO" id="GO:0006144">
    <property type="term" value="P:purine nucleobase metabolic process"/>
    <property type="evidence" value="ECO:0007669"/>
    <property type="project" value="TreeGrafter"/>
</dbReference>
<comment type="cofactor">
    <cofactor evidence="1 14">
        <name>Mg(2+)</name>
        <dbReference type="ChEBI" id="CHEBI:18420"/>
    </cofactor>
</comment>
<proteinExistence type="inferred from homology"/>
<evidence type="ECO:0000256" key="8">
    <source>
        <dbReference type="ARBA" id="ARBA00022777"/>
    </source>
</evidence>
<evidence type="ECO:0000256" key="3">
    <source>
        <dbReference type="ARBA" id="ARBA00010688"/>
    </source>
</evidence>
<dbReference type="PRINTS" id="PR00989">
    <property type="entry name" value="ADENOKINASE"/>
</dbReference>
<dbReference type="GO" id="GO:0044209">
    <property type="term" value="P:AMP salvage"/>
    <property type="evidence" value="ECO:0007669"/>
    <property type="project" value="UniProtKB-UniRule"/>
</dbReference>
<keyword evidence="6 14" id="KW-0660">Purine salvage</keyword>
<evidence type="ECO:0000256" key="1">
    <source>
        <dbReference type="ARBA" id="ARBA00001946"/>
    </source>
</evidence>
<evidence type="ECO:0000256" key="11">
    <source>
        <dbReference type="ARBA" id="ARBA00051362"/>
    </source>
</evidence>
<dbReference type="SUPFAM" id="SSF53613">
    <property type="entry name" value="Ribokinase-like"/>
    <property type="match status" value="1"/>
</dbReference>
<dbReference type="Pfam" id="PF00294">
    <property type="entry name" value="PfkB"/>
    <property type="match status" value="1"/>
</dbReference>
<dbReference type="GO" id="GO:0005524">
    <property type="term" value="F:ATP binding"/>
    <property type="evidence" value="ECO:0007669"/>
    <property type="project" value="UniProtKB-UniRule"/>
</dbReference>
<evidence type="ECO:0000256" key="2">
    <source>
        <dbReference type="ARBA" id="ARBA00004801"/>
    </source>
</evidence>
<accession>A0A6U2ZE43</accession>
<organism evidence="16">
    <name type="scientific">Lotharella globosa</name>
    <dbReference type="NCBI Taxonomy" id="91324"/>
    <lineage>
        <taxon>Eukaryota</taxon>
        <taxon>Sar</taxon>
        <taxon>Rhizaria</taxon>
        <taxon>Cercozoa</taxon>
        <taxon>Chlorarachniophyceae</taxon>
        <taxon>Lotharella</taxon>
    </lineage>
</organism>
<dbReference type="FunFam" id="3.40.1190.20:FF:000076">
    <property type="entry name" value="Adenosine kinase"/>
    <property type="match status" value="1"/>
</dbReference>
<dbReference type="GO" id="GO:0005829">
    <property type="term" value="C:cytosol"/>
    <property type="evidence" value="ECO:0007669"/>
    <property type="project" value="TreeGrafter"/>
</dbReference>
<dbReference type="GO" id="GO:0005634">
    <property type="term" value="C:nucleus"/>
    <property type="evidence" value="ECO:0007669"/>
    <property type="project" value="TreeGrafter"/>
</dbReference>
<dbReference type="PANTHER" id="PTHR45769">
    <property type="entry name" value="ADENOSINE KINASE"/>
    <property type="match status" value="1"/>
</dbReference>
<reference evidence="16" key="1">
    <citation type="submission" date="2021-01" db="EMBL/GenBank/DDBJ databases">
        <authorList>
            <person name="Corre E."/>
            <person name="Pelletier E."/>
            <person name="Niang G."/>
            <person name="Scheremetjew M."/>
            <person name="Finn R."/>
            <person name="Kale V."/>
            <person name="Holt S."/>
            <person name="Cochrane G."/>
            <person name="Meng A."/>
            <person name="Brown T."/>
            <person name="Cohen L."/>
        </authorList>
    </citation>
    <scope>NUCLEOTIDE SEQUENCE</scope>
    <source>
        <strain evidence="16">CCCM811</strain>
    </source>
</reference>
<keyword evidence="9 14" id="KW-0067">ATP-binding</keyword>
<dbReference type="GO" id="GO:0004001">
    <property type="term" value="F:adenosine kinase activity"/>
    <property type="evidence" value="ECO:0007669"/>
    <property type="project" value="UniProtKB-UniRule"/>
</dbReference>
<dbReference type="UniPathway" id="UPA00588">
    <property type="reaction ID" value="UER00659"/>
</dbReference>
<evidence type="ECO:0000313" key="16">
    <source>
        <dbReference type="EMBL" id="CAE0665993.1"/>
    </source>
</evidence>
<evidence type="ECO:0000256" key="7">
    <source>
        <dbReference type="ARBA" id="ARBA00022741"/>
    </source>
</evidence>
<comment type="pathway">
    <text evidence="2 14">Purine metabolism; AMP biosynthesis via salvage pathway; AMP from adenosine: step 1/1.</text>
</comment>
<dbReference type="InterPro" id="IPR029056">
    <property type="entry name" value="Ribokinase-like"/>
</dbReference>
<dbReference type="PROSITE" id="PS00584">
    <property type="entry name" value="PFKB_KINASES_2"/>
    <property type="match status" value="1"/>
</dbReference>
<evidence type="ECO:0000256" key="12">
    <source>
        <dbReference type="ARBA" id="ARBA00068771"/>
    </source>
</evidence>
<dbReference type="InterPro" id="IPR002173">
    <property type="entry name" value="Carboh/pur_kinase_PfkB_CS"/>
</dbReference>
<keyword evidence="8 14" id="KW-0418">Kinase</keyword>
<dbReference type="PANTHER" id="PTHR45769:SF3">
    <property type="entry name" value="ADENOSINE KINASE"/>
    <property type="match status" value="1"/>
</dbReference>
<evidence type="ECO:0000259" key="15">
    <source>
        <dbReference type="Pfam" id="PF00294"/>
    </source>
</evidence>
<dbReference type="InterPro" id="IPR001805">
    <property type="entry name" value="Adenokinase"/>
</dbReference>
<evidence type="ECO:0000256" key="13">
    <source>
        <dbReference type="PIRSR" id="PIRSR601805-1"/>
    </source>
</evidence>
<feature type="active site" description="Proton acceptor" evidence="13">
    <location>
        <position position="302"/>
    </location>
</feature>
<evidence type="ECO:0000256" key="6">
    <source>
        <dbReference type="ARBA" id="ARBA00022726"/>
    </source>
</evidence>
<comment type="similarity">
    <text evidence="3 14">Belongs to the carbohydrate kinase PfkB family.</text>
</comment>
<protein>
    <recommendedName>
        <fullName evidence="12 14">Adenosine kinase</fullName>
        <shortName evidence="14">AK</shortName>
        <ecNumber evidence="4 14">2.7.1.20</ecNumber>
    </recommendedName>
    <alternativeName>
        <fullName evidence="14">Adenosine 5'-phosphotransferase</fullName>
    </alternativeName>
</protein>
<evidence type="ECO:0000256" key="10">
    <source>
        <dbReference type="ARBA" id="ARBA00022842"/>
    </source>
</evidence>
<keyword evidence="7 14" id="KW-0547">Nucleotide-binding</keyword>
<dbReference type="AlphaFoldDB" id="A0A6U2ZE43"/>
<evidence type="ECO:0000256" key="9">
    <source>
        <dbReference type="ARBA" id="ARBA00022840"/>
    </source>
</evidence>
<evidence type="ECO:0000256" key="5">
    <source>
        <dbReference type="ARBA" id="ARBA00022679"/>
    </source>
</evidence>
<dbReference type="GO" id="GO:0006166">
    <property type="term" value="P:purine ribonucleoside salvage"/>
    <property type="evidence" value="ECO:0007669"/>
    <property type="project" value="UniProtKB-KW"/>
</dbReference>
<comment type="catalytic activity">
    <reaction evidence="11 14">
        <text>adenosine + ATP = AMP + ADP + H(+)</text>
        <dbReference type="Rhea" id="RHEA:20824"/>
        <dbReference type="ChEBI" id="CHEBI:15378"/>
        <dbReference type="ChEBI" id="CHEBI:16335"/>
        <dbReference type="ChEBI" id="CHEBI:30616"/>
        <dbReference type="ChEBI" id="CHEBI:456215"/>
        <dbReference type="ChEBI" id="CHEBI:456216"/>
        <dbReference type="EC" id="2.7.1.20"/>
    </reaction>
</comment>
<dbReference type="Gene3D" id="3.40.1190.20">
    <property type="match status" value="1"/>
</dbReference>
<evidence type="ECO:0000256" key="14">
    <source>
        <dbReference type="RuleBase" id="RU368116"/>
    </source>
</evidence>
<dbReference type="EC" id="2.7.1.20" evidence="4 14"/>
<sequence length="385" mass="41720">MPSAGGATKACLLGVGHPLLDISSEVDSKLVQRYGLSMDNTIMAEEKHVNLYVEMERLPTVKYIAGGSTLNTIRVAQWMLQVPEATSFVGCVGKDAAAEKLRACVARDHVEAHFCIDHKFPTGKCACLIVDKERSLVTDLQAARQYRKDHLLTKHMTPVCDAAKIIYVAGFMINGTFDTVMHLAEKCSKQDTRFCMNLSAPFLMTVKHFASLFQKVVPYIDILFGNEIEAIAFGQMMGYQTDSIEAIALAASKEKSLTGRPRVVVFTEGPKCTVIAFDGAVHCHDVPELDPQRIVDTNGAGDAFVGGFLANLLKGYDLPVCVDGGHFASQTIIQTSGTAIPTSAPQYVAQAATLKQQRNQRQKDTKTASSAFTACCTSRKATAAT</sequence>
<dbReference type="EMBL" id="HBIV01024520">
    <property type="protein sequence ID" value="CAE0665993.1"/>
    <property type="molecule type" value="Transcribed_RNA"/>
</dbReference>
<dbReference type="Gene3D" id="3.30.1110.10">
    <property type="match status" value="1"/>
</dbReference>